<dbReference type="Pfam" id="PF07883">
    <property type="entry name" value="Cupin_2"/>
    <property type="match status" value="1"/>
</dbReference>
<comment type="caution">
    <text evidence="2">The sequence shown here is derived from an EMBL/GenBank/DDBJ whole genome shotgun (WGS) entry which is preliminary data.</text>
</comment>
<dbReference type="EMBL" id="PUHZ01000015">
    <property type="protein sequence ID" value="PQO45203.1"/>
    <property type="molecule type" value="Genomic_DNA"/>
</dbReference>
<organism evidence="2 3">
    <name type="scientific">Blastopirellula marina</name>
    <dbReference type="NCBI Taxonomy" id="124"/>
    <lineage>
        <taxon>Bacteria</taxon>
        <taxon>Pseudomonadati</taxon>
        <taxon>Planctomycetota</taxon>
        <taxon>Planctomycetia</taxon>
        <taxon>Pirellulales</taxon>
        <taxon>Pirellulaceae</taxon>
        <taxon>Blastopirellula</taxon>
    </lineage>
</organism>
<evidence type="ECO:0000313" key="2">
    <source>
        <dbReference type="EMBL" id="PQO45203.1"/>
    </source>
</evidence>
<feature type="domain" description="Cupin type-2" evidence="1">
    <location>
        <begin position="53"/>
        <end position="123"/>
    </location>
</feature>
<dbReference type="CDD" id="cd02234">
    <property type="entry name" value="cupin_BLR7677-like"/>
    <property type="match status" value="1"/>
</dbReference>
<dbReference type="OrthoDB" id="9813436at2"/>
<dbReference type="InterPro" id="IPR011051">
    <property type="entry name" value="RmlC_Cupin_sf"/>
</dbReference>
<dbReference type="InterPro" id="IPR013096">
    <property type="entry name" value="Cupin_2"/>
</dbReference>
<evidence type="ECO:0000259" key="1">
    <source>
        <dbReference type="Pfam" id="PF07883"/>
    </source>
</evidence>
<evidence type="ECO:0000313" key="3">
    <source>
        <dbReference type="Proteomes" id="UP000237819"/>
    </source>
</evidence>
<dbReference type="InterPro" id="IPR014710">
    <property type="entry name" value="RmlC-like_jellyroll"/>
</dbReference>
<dbReference type="RefSeq" id="WP_105336184.1">
    <property type="nucleotide sequence ID" value="NZ_PUHZ01000015.1"/>
</dbReference>
<dbReference type="AlphaFoldDB" id="A0A2S8GL89"/>
<accession>A0A2S8GL89</accession>
<proteinExistence type="predicted"/>
<dbReference type="Proteomes" id="UP000237819">
    <property type="component" value="Unassembled WGS sequence"/>
</dbReference>
<name>A0A2S8GL89_9BACT</name>
<sequence length="143" mass="15555">MRSVLIVLFVAIAATGGYAAGKMQFHGERVKLIHAQEIQEKLDGLEAKVSFVEVTIPAGQDGMPHRHPGPVFGYVLEGDYELGVDDQLTKIFHTGETFYEPSGCLHRVSKNPNAKGTARLIAVVVHPRDAEQLAIPEPASEKP</sequence>
<dbReference type="Gene3D" id="2.60.120.10">
    <property type="entry name" value="Jelly Rolls"/>
    <property type="match status" value="1"/>
</dbReference>
<dbReference type="PANTHER" id="PTHR38599">
    <property type="entry name" value="CUPIN DOMAIN PROTEIN (AFU_ORTHOLOGUE AFUA_3G13620)"/>
    <property type="match status" value="1"/>
</dbReference>
<reference evidence="2 3" key="1">
    <citation type="submission" date="2018-02" db="EMBL/GenBank/DDBJ databases">
        <title>Comparative genomes isolates from brazilian mangrove.</title>
        <authorList>
            <person name="Araujo J.E."/>
            <person name="Taketani R.G."/>
            <person name="Silva M.C.P."/>
            <person name="Loureco M.V."/>
            <person name="Andreote F.D."/>
        </authorList>
    </citation>
    <scope>NUCLEOTIDE SEQUENCE [LARGE SCALE GENOMIC DNA]</scope>
    <source>
        <strain evidence="2 3">Nap-Phe MGV</strain>
    </source>
</reference>
<dbReference type="SUPFAM" id="SSF51182">
    <property type="entry name" value="RmlC-like cupins"/>
    <property type="match status" value="1"/>
</dbReference>
<gene>
    <name evidence="2" type="ORF">C5Y93_14660</name>
</gene>
<protein>
    <submittedName>
        <fullName evidence="2">Cupin domain-containing protein</fullName>
    </submittedName>
</protein>
<dbReference type="PANTHER" id="PTHR38599:SF1">
    <property type="entry name" value="CUPIN DOMAIN PROTEIN (AFU_ORTHOLOGUE AFUA_3G13620)"/>
    <property type="match status" value="1"/>
</dbReference>